<proteinExistence type="predicted"/>
<evidence type="ECO:0000256" key="1">
    <source>
        <dbReference type="ARBA" id="ARBA00022898"/>
    </source>
</evidence>
<evidence type="ECO:0000313" key="5">
    <source>
        <dbReference type="Proteomes" id="UP001346149"/>
    </source>
</evidence>
<evidence type="ECO:0000259" key="3">
    <source>
        <dbReference type="Pfam" id="PF00266"/>
    </source>
</evidence>
<dbReference type="Pfam" id="PF00266">
    <property type="entry name" value="Aminotran_5"/>
    <property type="match status" value="1"/>
</dbReference>
<feature type="region of interest" description="Disordered" evidence="2">
    <location>
        <begin position="404"/>
        <end position="424"/>
    </location>
</feature>
<dbReference type="PANTHER" id="PTHR43092">
    <property type="entry name" value="L-CYSTEINE DESULFHYDRASE"/>
    <property type="match status" value="1"/>
</dbReference>
<sequence>MNGGDDTRNLGAAHRNGNNHHHSAKRPKISLPISESEIREEFSHHEEGVARINNGSFGSCPASVQSAQKNWQLRFLRQPDDFYHNTLSEGVLHSRTIIKGLINADDVEEISLVDNATTAAAIVLQQVGRGFAESRFNPGDSVVMLHCAFQAVKKSIQAYVTRAGGSVVEVELPFPVTSKEEVIDAFRLGLRRGKQDGKTYRLAIIDHITSMPSVVLPVKDLVSICREEGVERVFVDAAHAIGSVKIDVKEIGAEFYVSNLHKWFFCPPSVAFLYCKKFELSKDMRHPVASQEHGNDLPVGNAWTGTRDYSSQLVVHSAMEFVERFEGGLEGIMARNQRDVVEMGKMLADSWGTNLGCPPEMCASMVMVGLPSRLLITSGDDALRLRSYLRVNYGVEVPIHYQAQAQAQSQREEGDGPRDKDGGRITGYARISHQVYNVADDYYKFRDAINELLKKEFTCRMIFTE</sequence>
<dbReference type="Gene3D" id="3.40.640.10">
    <property type="entry name" value="Type I PLP-dependent aspartate aminotransferase-like (Major domain)"/>
    <property type="match status" value="1"/>
</dbReference>
<comment type="caution">
    <text evidence="4">The sequence shown here is derived from an EMBL/GenBank/DDBJ whole genome shotgun (WGS) entry which is preliminary data.</text>
</comment>
<evidence type="ECO:0000256" key="2">
    <source>
        <dbReference type="SAM" id="MobiDB-lite"/>
    </source>
</evidence>
<feature type="compositionally biased region" description="Basic and acidic residues" evidence="2">
    <location>
        <begin position="410"/>
        <end position="423"/>
    </location>
</feature>
<protein>
    <recommendedName>
        <fullName evidence="3">Aminotransferase class V domain-containing protein</fullName>
    </recommendedName>
</protein>
<dbReference type="InterPro" id="IPR015424">
    <property type="entry name" value="PyrdxlP-dep_Trfase"/>
</dbReference>
<name>A0AAN7MPN5_TRANT</name>
<organism evidence="4 5">
    <name type="scientific">Trapa natans</name>
    <name type="common">Water chestnut</name>
    <dbReference type="NCBI Taxonomy" id="22666"/>
    <lineage>
        <taxon>Eukaryota</taxon>
        <taxon>Viridiplantae</taxon>
        <taxon>Streptophyta</taxon>
        <taxon>Embryophyta</taxon>
        <taxon>Tracheophyta</taxon>
        <taxon>Spermatophyta</taxon>
        <taxon>Magnoliopsida</taxon>
        <taxon>eudicotyledons</taxon>
        <taxon>Gunneridae</taxon>
        <taxon>Pentapetalae</taxon>
        <taxon>rosids</taxon>
        <taxon>malvids</taxon>
        <taxon>Myrtales</taxon>
        <taxon>Lythraceae</taxon>
        <taxon>Trapa</taxon>
    </lineage>
</organism>
<feature type="compositionally biased region" description="Basic residues" evidence="2">
    <location>
        <begin position="17"/>
        <end position="28"/>
    </location>
</feature>
<dbReference type="PANTHER" id="PTHR43092:SF7">
    <property type="entry name" value="L-CYSTEINE DESULFHYDRASE"/>
    <property type="match status" value="1"/>
</dbReference>
<keyword evidence="1" id="KW-0663">Pyridoxal phosphate</keyword>
<reference evidence="4 5" key="1">
    <citation type="journal article" date="2023" name="Hortic Res">
        <title>Pangenome of water caltrop reveals structural variations and asymmetric subgenome divergence after allopolyploidization.</title>
        <authorList>
            <person name="Zhang X."/>
            <person name="Chen Y."/>
            <person name="Wang L."/>
            <person name="Yuan Y."/>
            <person name="Fang M."/>
            <person name="Shi L."/>
            <person name="Lu R."/>
            <person name="Comes H.P."/>
            <person name="Ma Y."/>
            <person name="Chen Y."/>
            <person name="Huang G."/>
            <person name="Zhou Y."/>
            <person name="Zheng Z."/>
            <person name="Qiu Y."/>
        </authorList>
    </citation>
    <scope>NUCLEOTIDE SEQUENCE [LARGE SCALE GENOMIC DNA]</scope>
    <source>
        <strain evidence="4">F231</strain>
    </source>
</reference>
<gene>
    <name evidence="4" type="ORF">SAY86_024605</name>
</gene>
<feature type="region of interest" description="Disordered" evidence="2">
    <location>
        <begin position="1"/>
        <end position="32"/>
    </location>
</feature>
<dbReference type="Proteomes" id="UP001346149">
    <property type="component" value="Unassembled WGS sequence"/>
</dbReference>
<keyword evidence="5" id="KW-1185">Reference proteome</keyword>
<dbReference type="InterPro" id="IPR015421">
    <property type="entry name" value="PyrdxlP-dep_Trfase_major"/>
</dbReference>
<accession>A0AAN7MPN5</accession>
<dbReference type="AlphaFoldDB" id="A0AAN7MPN5"/>
<dbReference type="EMBL" id="JAXQNO010000004">
    <property type="protein sequence ID" value="KAK4799240.1"/>
    <property type="molecule type" value="Genomic_DNA"/>
</dbReference>
<feature type="domain" description="Aminotransferase class V" evidence="3">
    <location>
        <begin position="88"/>
        <end position="289"/>
    </location>
</feature>
<dbReference type="InterPro" id="IPR000192">
    <property type="entry name" value="Aminotrans_V_dom"/>
</dbReference>
<evidence type="ECO:0000313" key="4">
    <source>
        <dbReference type="EMBL" id="KAK4799240.1"/>
    </source>
</evidence>
<dbReference type="SUPFAM" id="SSF53383">
    <property type="entry name" value="PLP-dependent transferases"/>
    <property type="match status" value="1"/>
</dbReference>